<sequence>MQCYPWQVIFGDDGSPSPIVDNVDPLPPPTLLTFFIFLSMKSTAKWLRSASFATSCISFKLLFPDPISLLCRLHNRV</sequence>
<evidence type="ECO:0000313" key="1">
    <source>
        <dbReference type="EMBL" id="CAL1377167.1"/>
    </source>
</evidence>
<reference evidence="1 2" key="1">
    <citation type="submission" date="2024-04" db="EMBL/GenBank/DDBJ databases">
        <authorList>
            <person name="Fracassetti M."/>
        </authorList>
    </citation>
    <scope>NUCLEOTIDE SEQUENCE [LARGE SCALE GENOMIC DNA]</scope>
</reference>
<gene>
    <name evidence="1" type="ORF">LTRI10_LOCUS18837</name>
</gene>
<keyword evidence="2" id="KW-1185">Reference proteome</keyword>
<proteinExistence type="predicted"/>
<dbReference type="EMBL" id="OZ034816">
    <property type="protein sequence ID" value="CAL1377167.1"/>
    <property type="molecule type" value="Genomic_DNA"/>
</dbReference>
<protein>
    <submittedName>
        <fullName evidence="1">Uncharacterized protein</fullName>
    </submittedName>
</protein>
<dbReference type="AlphaFoldDB" id="A0AAV2DUK0"/>
<accession>A0AAV2DUK0</accession>
<evidence type="ECO:0000313" key="2">
    <source>
        <dbReference type="Proteomes" id="UP001497516"/>
    </source>
</evidence>
<name>A0AAV2DUK0_9ROSI</name>
<dbReference type="Proteomes" id="UP001497516">
    <property type="component" value="Chromosome 3"/>
</dbReference>
<organism evidence="1 2">
    <name type="scientific">Linum trigynum</name>
    <dbReference type="NCBI Taxonomy" id="586398"/>
    <lineage>
        <taxon>Eukaryota</taxon>
        <taxon>Viridiplantae</taxon>
        <taxon>Streptophyta</taxon>
        <taxon>Embryophyta</taxon>
        <taxon>Tracheophyta</taxon>
        <taxon>Spermatophyta</taxon>
        <taxon>Magnoliopsida</taxon>
        <taxon>eudicotyledons</taxon>
        <taxon>Gunneridae</taxon>
        <taxon>Pentapetalae</taxon>
        <taxon>rosids</taxon>
        <taxon>fabids</taxon>
        <taxon>Malpighiales</taxon>
        <taxon>Linaceae</taxon>
        <taxon>Linum</taxon>
    </lineage>
</organism>